<proteinExistence type="predicted"/>
<organism evidence="1">
    <name type="scientific">bioreactor metagenome</name>
    <dbReference type="NCBI Taxonomy" id="1076179"/>
    <lineage>
        <taxon>unclassified sequences</taxon>
        <taxon>metagenomes</taxon>
        <taxon>ecological metagenomes</taxon>
    </lineage>
</organism>
<protein>
    <submittedName>
        <fullName evidence="1">Uncharacterized protein</fullName>
    </submittedName>
</protein>
<accession>A0A644ZFD5</accession>
<dbReference type="EMBL" id="VSSQ01008636">
    <property type="protein sequence ID" value="MPM39427.1"/>
    <property type="molecule type" value="Genomic_DNA"/>
</dbReference>
<comment type="caution">
    <text evidence="1">The sequence shown here is derived from an EMBL/GenBank/DDBJ whole genome shotgun (WGS) entry which is preliminary data.</text>
</comment>
<gene>
    <name evidence="1" type="ORF">SDC9_86060</name>
</gene>
<name>A0A644ZFD5_9ZZZZ</name>
<reference evidence="1" key="1">
    <citation type="submission" date="2019-08" db="EMBL/GenBank/DDBJ databases">
        <authorList>
            <person name="Kucharzyk K."/>
            <person name="Murdoch R.W."/>
            <person name="Higgins S."/>
            <person name="Loffler F."/>
        </authorList>
    </citation>
    <scope>NUCLEOTIDE SEQUENCE</scope>
</reference>
<evidence type="ECO:0000313" key="1">
    <source>
        <dbReference type="EMBL" id="MPM39427.1"/>
    </source>
</evidence>
<dbReference type="AlphaFoldDB" id="A0A644ZFD5"/>
<sequence>MYLVEDDIIELVLKMRDRFKDVTLIFDAYSKLTASKASHHPSLKETGAVINWGVDSPAEIEAFGSGITHEKTLYLTDENALGRLSSGYRAMFALAGKFKVAREAHRIFVFELHA</sequence>